<evidence type="ECO:0000313" key="1">
    <source>
        <dbReference type="EMBL" id="MBP2027175.1"/>
    </source>
</evidence>
<sequence length="329" mass="38584">MLFLRRGLRIIGLESKYVNEIKDFYIQHMNGKEMNFYKAMDESVEDNTLILIVEPKEGKIKLGDAKVMLLVKNPVSNCLANIINLNISHLIDKVLIGPTCMLMRIAGEEKAVKDELIKAFHGRERSLEEAINEGRKEDTILFLTRKPLSYSVKNKDMIKPPILIPSPSSQVYKRLSKEGLLFITRSMKDRTWLEYRINIYDSKGKYNEHYRRLNFVLAQLDIGMVIEENWTRDHALMLFSVAAYQVRLISAYPPHVLKKIVMGLEYSDDGQRWVDMDIYYRNKKISWVDIEKDRKKQSRKDEGMKNRKTMLERLSDEAKKTLFNLEKDL</sequence>
<protein>
    <submittedName>
        <fullName evidence="1">Uncharacterized protein</fullName>
    </submittedName>
</protein>
<evidence type="ECO:0000313" key="2">
    <source>
        <dbReference type="Proteomes" id="UP001314903"/>
    </source>
</evidence>
<dbReference type="EMBL" id="JAGGLI010000008">
    <property type="protein sequence ID" value="MBP2027175.1"/>
    <property type="molecule type" value="Genomic_DNA"/>
</dbReference>
<comment type="caution">
    <text evidence="1">The sequence shown here is derived from an EMBL/GenBank/DDBJ whole genome shotgun (WGS) entry which is preliminary data.</text>
</comment>
<proteinExistence type="predicted"/>
<dbReference type="RefSeq" id="WP_209659980.1">
    <property type="nucleotide sequence ID" value="NZ_JAGGLI010000008.1"/>
</dbReference>
<reference evidence="1 2" key="1">
    <citation type="submission" date="2021-03" db="EMBL/GenBank/DDBJ databases">
        <title>Genomic Encyclopedia of Type Strains, Phase IV (KMG-IV): sequencing the most valuable type-strain genomes for metagenomic binning, comparative biology and taxonomic classification.</title>
        <authorList>
            <person name="Goeker M."/>
        </authorList>
    </citation>
    <scope>NUCLEOTIDE SEQUENCE [LARGE SCALE GENOMIC DNA]</scope>
    <source>
        <strain evidence="1 2">DSM 27512</strain>
    </source>
</reference>
<organism evidence="1 2">
    <name type="scientific">Acetoanaerobium pronyense</name>
    <dbReference type="NCBI Taxonomy" id="1482736"/>
    <lineage>
        <taxon>Bacteria</taxon>
        <taxon>Bacillati</taxon>
        <taxon>Bacillota</taxon>
        <taxon>Clostridia</taxon>
        <taxon>Peptostreptococcales</taxon>
        <taxon>Filifactoraceae</taxon>
        <taxon>Acetoanaerobium</taxon>
    </lineage>
</organism>
<dbReference type="Proteomes" id="UP001314903">
    <property type="component" value="Unassembled WGS sequence"/>
</dbReference>
<gene>
    <name evidence="1" type="ORF">J2Z35_000969</name>
</gene>
<name>A0ABS4KHA5_9FIRM</name>
<accession>A0ABS4KHA5</accession>
<keyword evidence="2" id="KW-1185">Reference proteome</keyword>